<dbReference type="Proteomes" id="UP000576393">
    <property type="component" value="Unassembled WGS sequence"/>
</dbReference>
<evidence type="ECO:0000259" key="1">
    <source>
        <dbReference type="PROSITE" id="PS50271"/>
    </source>
</evidence>
<dbReference type="GO" id="GO:0008270">
    <property type="term" value="F:zinc ion binding"/>
    <property type="evidence" value="ECO:0007669"/>
    <property type="project" value="InterPro"/>
</dbReference>
<dbReference type="EMBL" id="JACCCO010000003">
    <property type="protein sequence ID" value="NYF43614.1"/>
    <property type="molecule type" value="Genomic_DNA"/>
</dbReference>
<comment type="caution">
    <text evidence="2">The sequence shown here is derived from an EMBL/GenBank/DDBJ whole genome shotgun (WGS) entry which is preliminary data.</text>
</comment>
<accession>A0A852V940</accession>
<dbReference type="InterPro" id="IPR001607">
    <property type="entry name" value="Znf_UBP"/>
</dbReference>
<keyword evidence="3" id="KW-1185">Reference proteome</keyword>
<gene>
    <name evidence="2" type="ORF">HDA43_005841</name>
</gene>
<dbReference type="InterPro" id="IPR013083">
    <property type="entry name" value="Znf_RING/FYVE/PHD"/>
</dbReference>
<dbReference type="Pfam" id="PF02148">
    <property type="entry name" value="zf-UBP"/>
    <property type="match status" value="1"/>
</dbReference>
<protein>
    <submittedName>
        <fullName evidence="2">Putative UBP type Zn finger protein</fullName>
    </submittedName>
</protein>
<reference evidence="2 3" key="1">
    <citation type="submission" date="2020-07" db="EMBL/GenBank/DDBJ databases">
        <title>Sequencing the genomes of 1000 actinobacteria strains.</title>
        <authorList>
            <person name="Klenk H.-P."/>
        </authorList>
    </citation>
    <scope>NUCLEOTIDE SEQUENCE [LARGE SCALE GENOMIC DNA]</scope>
    <source>
        <strain evidence="2 3">DSM 45763</strain>
    </source>
</reference>
<proteinExistence type="predicted"/>
<dbReference type="Gene3D" id="3.30.40.10">
    <property type="entry name" value="Zinc/RING finger domain, C3HC4 (zinc finger)"/>
    <property type="match status" value="1"/>
</dbReference>
<evidence type="ECO:0000313" key="2">
    <source>
        <dbReference type="EMBL" id="NYF43614.1"/>
    </source>
</evidence>
<feature type="domain" description="UBP-type" evidence="1">
    <location>
        <begin position="2"/>
        <end position="85"/>
    </location>
</feature>
<dbReference type="SUPFAM" id="SSF57850">
    <property type="entry name" value="RING/U-box"/>
    <property type="match status" value="1"/>
</dbReference>
<organism evidence="2 3">
    <name type="scientific">Streptosporangium sandarakinum</name>
    <dbReference type="NCBI Taxonomy" id="1260955"/>
    <lineage>
        <taxon>Bacteria</taxon>
        <taxon>Bacillati</taxon>
        <taxon>Actinomycetota</taxon>
        <taxon>Actinomycetes</taxon>
        <taxon>Streptosporangiales</taxon>
        <taxon>Streptosporangiaceae</taxon>
        <taxon>Streptosporangium</taxon>
    </lineage>
</organism>
<dbReference type="RefSeq" id="WP_179827206.1">
    <property type="nucleotide sequence ID" value="NZ_CP192034.1"/>
</dbReference>
<sequence length="85" mass="9521">MTDCEHLTGAGDPSPRTTEGCEECLRTGMRWVHLRRCLDCGHIGCCDSSPGRHSTAHFRETGHPVIASFEPGETWRWCFVDEMLG</sequence>
<evidence type="ECO:0000313" key="3">
    <source>
        <dbReference type="Proteomes" id="UP000576393"/>
    </source>
</evidence>
<name>A0A852V940_9ACTN</name>
<dbReference type="PROSITE" id="PS50271">
    <property type="entry name" value="ZF_UBP"/>
    <property type="match status" value="1"/>
</dbReference>
<dbReference type="AlphaFoldDB" id="A0A852V940"/>